<dbReference type="AlphaFoldDB" id="A0A1L9REW6"/>
<gene>
    <name evidence="1" type="ORF">ASPWEDRAFT_185842</name>
</gene>
<dbReference type="Proteomes" id="UP000184383">
    <property type="component" value="Unassembled WGS sequence"/>
</dbReference>
<dbReference type="STRING" id="1073089.A0A1L9REW6"/>
<evidence type="ECO:0000313" key="2">
    <source>
        <dbReference type="Proteomes" id="UP000184383"/>
    </source>
</evidence>
<dbReference type="SUPFAM" id="SSF50494">
    <property type="entry name" value="Trypsin-like serine proteases"/>
    <property type="match status" value="1"/>
</dbReference>
<organism evidence="1 2">
    <name type="scientific">Aspergillus wentii DTO 134E9</name>
    <dbReference type="NCBI Taxonomy" id="1073089"/>
    <lineage>
        <taxon>Eukaryota</taxon>
        <taxon>Fungi</taxon>
        <taxon>Dikarya</taxon>
        <taxon>Ascomycota</taxon>
        <taxon>Pezizomycotina</taxon>
        <taxon>Eurotiomycetes</taxon>
        <taxon>Eurotiomycetidae</taxon>
        <taxon>Eurotiales</taxon>
        <taxon>Aspergillaceae</taxon>
        <taxon>Aspergillus</taxon>
        <taxon>Aspergillus subgen. Cremei</taxon>
    </lineage>
</organism>
<dbReference type="RefSeq" id="XP_040687146.1">
    <property type="nucleotide sequence ID" value="XM_040832103.1"/>
</dbReference>
<sequence length="601" mass="68277">MADSSYDRLTAHSLSHYTSKPAFLHDAPVVDQDGFLISATRAGGPYLCSLPATCDEIFRWGKRDEAPRVEVDVQAILRDSKINYRSVQVTGRVSKVDPEPTPVPTVLVHARRRSILEDWWGLSRKIHAYVKKQLPGFCVEIIEDAVDIESFCYPVLLSDTIVEKWPTIRQTILVELQNQLWDWTALECWRFGRDEKNILNNPVTVIVSVLKRADRSFDTNMQCIRDILAYFDEPNVDVLFMKDESKDYVLLPEHALSRNAQPGVSIGIRNSSAGSSTLGGVVEVRFPGSPRWNPYGLTCFHCIYPPEENRENFALTTEEEECLSKWKLSPVEFSDPMSQKLLQVDHPSQRDLDDTIRERTRCIKAIPNDDFKYMTHCINEAEKESKQPHFTKRAVNFYNSTMDRIDAFSAKLRPFERLRYTGEFYLGEVMAGSGLHRTKPASEIYRSRRDWALIKMAQDRVGDNKPSVVSGFKYCISPDLRFNSASPIHPGLTDFLFKVGRSTDLTRGVYSPLEQVRIARERDAEGEMALIATLEHAITSKGEARFAEAGDSGSFIFTRKGDVVGMVMGGFERKNTVYFTPIQDVLDDIREVTGAEAVRLM</sequence>
<dbReference type="Pfam" id="PF08192">
    <property type="entry name" value="Peptidase_S64"/>
    <property type="match status" value="1"/>
</dbReference>
<evidence type="ECO:0008006" key="3">
    <source>
        <dbReference type="Google" id="ProtNLM"/>
    </source>
</evidence>
<dbReference type="InterPro" id="IPR009003">
    <property type="entry name" value="Peptidase_S1_PA"/>
</dbReference>
<dbReference type="GeneID" id="63747951"/>
<protein>
    <recommendedName>
        <fullName evidence="3">Peptidase S7 domain-containing protein</fullName>
    </recommendedName>
</protein>
<dbReference type="VEuPathDB" id="FungiDB:ASPWEDRAFT_185842"/>
<accession>A0A1L9REW6</accession>
<dbReference type="EMBL" id="KV878214">
    <property type="protein sequence ID" value="OJJ33469.1"/>
    <property type="molecule type" value="Genomic_DNA"/>
</dbReference>
<name>A0A1L9REW6_ASPWE</name>
<reference evidence="2" key="1">
    <citation type="journal article" date="2017" name="Genome Biol.">
        <title>Comparative genomics reveals high biological diversity and specific adaptations in the industrially and medically important fungal genus Aspergillus.</title>
        <authorList>
            <person name="de Vries R.P."/>
            <person name="Riley R."/>
            <person name="Wiebenga A."/>
            <person name="Aguilar-Osorio G."/>
            <person name="Amillis S."/>
            <person name="Uchima C.A."/>
            <person name="Anderluh G."/>
            <person name="Asadollahi M."/>
            <person name="Askin M."/>
            <person name="Barry K."/>
            <person name="Battaglia E."/>
            <person name="Bayram O."/>
            <person name="Benocci T."/>
            <person name="Braus-Stromeyer S.A."/>
            <person name="Caldana C."/>
            <person name="Canovas D."/>
            <person name="Cerqueira G.C."/>
            <person name="Chen F."/>
            <person name="Chen W."/>
            <person name="Choi C."/>
            <person name="Clum A."/>
            <person name="Dos Santos R.A."/>
            <person name="Damasio A.R."/>
            <person name="Diallinas G."/>
            <person name="Emri T."/>
            <person name="Fekete E."/>
            <person name="Flipphi M."/>
            <person name="Freyberg S."/>
            <person name="Gallo A."/>
            <person name="Gournas C."/>
            <person name="Habgood R."/>
            <person name="Hainaut M."/>
            <person name="Harispe M.L."/>
            <person name="Henrissat B."/>
            <person name="Hilden K.S."/>
            <person name="Hope R."/>
            <person name="Hossain A."/>
            <person name="Karabika E."/>
            <person name="Karaffa L."/>
            <person name="Karanyi Z."/>
            <person name="Krasevec N."/>
            <person name="Kuo A."/>
            <person name="Kusch H."/>
            <person name="LaButti K."/>
            <person name="Lagendijk E.L."/>
            <person name="Lapidus A."/>
            <person name="Levasseur A."/>
            <person name="Lindquist E."/>
            <person name="Lipzen A."/>
            <person name="Logrieco A.F."/>
            <person name="MacCabe A."/>
            <person name="Maekelae M.R."/>
            <person name="Malavazi I."/>
            <person name="Melin P."/>
            <person name="Meyer V."/>
            <person name="Mielnichuk N."/>
            <person name="Miskei M."/>
            <person name="Molnar A.P."/>
            <person name="Mule G."/>
            <person name="Ngan C.Y."/>
            <person name="Orejas M."/>
            <person name="Orosz E."/>
            <person name="Ouedraogo J.P."/>
            <person name="Overkamp K.M."/>
            <person name="Park H.-S."/>
            <person name="Perrone G."/>
            <person name="Piumi F."/>
            <person name="Punt P.J."/>
            <person name="Ram A.F."/>
            <person name="Ramon A."/>
            <person name="Rauscher S."/>
            <person name="Record E."/>
            <person name="Riano-Pachon D.M."/>
            <person name="Robert V."/>
            <person name="Roehrig J."/>
            <person name="Ruller R."/>
            <person name="Salamov A."/>
            <person name="Salih N.S."/>
            <person name="Samson R.A."/>
            <person name="Sandor E."/>
            <person name="Sanguinetti M."/>
            <person name="Schuetze T."/>
            <person name="Sepcic K."/>
            <person name="Shelest E."/>
            <person name="Sherlock G."/>
            <person name="Sophianopoulou V."/>
            <person name="Squina F.M."/>
            <person name="Sun H."/>
            <person name="Susca A."/>
            <person name="Todd R.B."/>
            <person name="Tsang A."/>
            <person name="Unkles S.E."/>
            <person name="van de Wiele N."/>
            <person name="van Rossen-Uffink D."/>
            <person name="Oliveira J.V."/>
            <person name="Vesth T.C."/>
            <person name="Visser J."/>
            <person name="Yu J.-H."/>
            <person name="Zhou M."/>
            <person name="Andersen M.R."/>
            <person name="Archer D.B."/>
            <person name="Baker S.E."/>
            <person name="Benoit I."/>
            <person name="Brakhage A.A."/>
            <person name="Braus G.H."/>
            <person name="Fischer R."/>
            <person name="Frisvad J.C."/>
            <person name="Goldman G.H."/>
            <person name="Houbraken J."/>
            <person name="Oakley B."/>
            <person name="Pocsi I."/>
            <person name="Scazzocchio C."/>
            <person name="Seiboth B."/>
            <person name="vanKuyk P.A."/>
            <person name="Wortman J."/>
            <person name="Dyer P.S."/>
            <person name="Grigoriev I.V."/>
        </authorList>
    </citation>
    <scope>NUCLEOTIDE SEQUENCE [LARGE SCALE GENOMIC DNA]</scope>
    <source>
        <strain evidence="2">DTO 134E9</strain>
    </source>
</reference>
<proteinExistence type="predicted"/>
<keyword evidence="2" id="KW-1185">Reference proteome</keyword>
<dbReference type="InterPro" id="IPR012985">
    <property type="entry name" value="Peptidase_S64_Ssy5"/>
</dbReference>
<dbReference type="OrthoDB" id="5424209at2759"/>
<evidence type="ECO:0000313" key="1">
    <source>
        <dbReference type="EMBL" id="OJJ33469.1"/>
    </source>
</evidence>